<keyword evidence="2 5" id="KW-0812">Transmembrane</keyword>
<feature type="domain" description="Mechanosensitive ion channel MscS" evidence="6">
    <location>
        <begin position="176"/>
        <end position="244"/>
    </location>
</feature>
<dbReference type="InterPro" id="IPR010920">
    <property type="entry name" value="LSM_dom_sf"/>
</dbReference>
<dbReference type="GO" id="GO:0071470">
    <property type="term" value="P:cellular response to osmotic stress"/>
    <property type="evidence" value="ECO:0007669"/>
    <property type="project" value="InterPro"/>
</dbReference>
<feature type="transmembrane region" description="Helical" evidence="5">
    <location>
        <begin position="12"/>
        <end position="34"/>
    </location>
</feature>
<gene>
    <name evidence="7" type="ORF">FCU45_05055</name>
</gene>
<dbReference type="InterPro" id="IPR030192">
    <property type="entry name" value="YbdG"/>
</dbReference>
<dbReference type="OrthoDB" id="9775207at2"/>
<sequence>MQNIIASIDFEALFKLSSIIGLSIITSIIAYFVSKKYIIKIIHKLIFKTKSSWDDSFIKTGFFEQLSHLIPPLVILYFSSMYPQNMQDALSQIVGFWIAIVIIKSIDRFLSALLDIYNSLEVSKDKPIKGYIQLLKMFVYILGFIIAVCLLVGVSPWGVLSGVGAFTAVLMFIFKDTILSLVASVQIVANDLFKVGDWIEAPNFGADGEVIDIALHSVKVQNWDKTIVTIPTYKFMENSFKNWRGMSDSGGRRIKRALFIDVNSIKFCTPQLLEKLNKIEIIKDYLQEKQKVVDTTDEITLNKRKLTNIGTFREYVKRYLQNNPNIDSKNFTFIVRQLQPTSKGVPLEIYAFSNKNKWAEYEDIQSDIFDHLLVALKEFDLKLYQEPSGEFSSIKQ</sequence>
<dbReference type="Gene3D" id="2.30.30.60">
    <property type="match status" value="1"/>
</dbReference>
<evidence type="ECO:0000313" key="8">
    <source>
        <dbReference type="Proteomes" id="UP000309561"/>
    </source>
</evidence>
<keyword evidence="4 5" id="KW-0472">Membrane</keyword>
<dbReference type="EMBL" id="SZPX01000003">
    <property type="protein sequence ID" value="TKI69984.1"/>
    <property type="molecule type" value="Genomic_DNA"/>
</dbReference>
<feature type="transmembrane region" description="Helical" evidence="5">
    <location>
        <begin position="66"/>
        <end position="82"/>
    </location>
</feature>
<dbReference type="GO" id="GO:0008381">
    <property type="term" value="F:mechanosensitive monoatomic ion channel activity"/>
    <property type="evidence" value="ECO:0007669"/>
    <property type="project" value="InterPro"/>
</dbReference>
<dbReference type="GO" id="GO:0005886">
    <property type="term" value="C:plasma membrane"/>
    <property type="evidence" value="ECO:0007669"/>
    <property type="project" value="TreeGrafter"/>
</dbReference>
<dbReference type="Pfam" id="PF00924">
    <property type="entry name" value="MS_channel_2nd"/>
    <property type="match status" value="1"/>
</dbReference>
<dbReference type="InterPro" id="IPR006685">
    <property type="entry name" value="MscS_channel_2nd"/>
</dbReference>
<reference evidence="7 8" key="1">
    <citation type="submission" date="2019-04" db="EMBL/GenBank/DDBJ databases">
        <title>Sulfurimonas crateris sp. nov. a facultative anaerobic sulfur-oxidizing chemolithautotrophic bacterium isolated from a terrestrial mud vulcano.</title>
        <authorList>
            <person name="Ratnikova N.M."/>
            <person name="Slobodkin A.I."/>
            <person name="Merkel A.Y."/>
            <person name="Novikov A."/>
            <person name="Bonch-Osmolovskaya E.A."/>
            <person name="Slobodkina G.B."/>
        </authorList>
    </citation>
    <scope>NUCLEOTIDE SEQUENCE [LARGE SCALE GENOMIC DNA]</scope>
    <source>
        <strain evidence="7 8">SN118</strain>
    </source>
</reference>
<evidence type="ECO:0000256" key="4">
    <source>
        <dbReference type="ARBA" id="ARBA00023136"/>
    </source>
</evidence>
<keyword evidence="8" id="KW-1185">Reference proteome</keyword>
<dbReference type="SUPFAM" id="SSF50182">
    <property type="entry name" value="Sm-like ribonucleoproteins"/>
    <property type="match status" value="1"/>
</dbReference>
<dbReference type="Proteomes" id="UP000309561">
    <property type="component" value="Unassembled WGS sequence"/>
</dbReference>
<protein>
    <submittedName>
        <fullName evidence="7">Mechanosensitive ion channel family protein</fullName>
    </submittedName>
</protein>
<name>A0A4U2Z7I9_9BACT</name>
<dbReference type="RefSeq" id="WP_137012934.1">
    <property type="nucleotide sequence ID" value="NZ_SZPX01000003.1"/>
</dbReference>
<dbReference type="PANTHER" id="PTHR30414">
    <property type="entry name" value="MINICONDUCTANCE MECHANOSENSITIVE CHANNEL YBDG"/>
    <property type="match status" value="1"/>
</dbReference>
<feature type="transmembrane region" description="Helical" evidence="5">
    <location>
        <begin position="138"/>
        <end position="159"/>
    </location>
</feature>
<evidence type="ECO:0000256" key="3">
    <source>
        <dbReference type="ARBA" id="ARBA00022989"/>
    </source>
</evidence>
<dbReference type="PANTHER" id="PTHR30414:SF0">
    <property type="entry name" value="MINICONDUCTANCE MECHANOSENSITIVE CHANNEL YBDG"/>
    <property type="match status" value="1"/>
</dbReference>
<evidence type="ECO:0000256" key="1">
    <source>
        <dbReference type="ARBA" id="ARBA00004370"/>
    </source>
</evidence>
<dbReference type="AlphaFoldDB" id="A0A4U2Z7I9"/>
<comment type="caution">
    <text evidence="7">The sequence shown here is derived from an EMBL/GenBank/DDBJ whole genome shotgun (WGS) entry which is preliminary data.</text>
</comment>
<comment type="subcellular location">
    <subcellularLocation>
        <location evidence="1">Membrane</location>
    </subcellularLocation>
</comment>
<accession>A0A4U2Z7I9</accession>
<evidence type="ECO:0000256" key="2">
    <source>
        <dbReference type="ARBA" id="ARBA00022692"/>
    </source>
</evidence>
<evidence type="ECO:0000259" key="6">
    <source>
        <dbReference type="Pfam" id="PF00924"/>
    </source>
</evidence>
<evidence type="ECO:0000313" key="7">
    <source>
        <dbReference type="EMBL" id="TKI69984.1"/>
    </source>
</evidence>
<feature type="transmembrane region" description="Helical" evidence="5">
    <location>
        <begin position="94"/>
        <end position="117"/>
    </location>
</feature>
<proteinExistence type="predicted"/>
<evidence type="ECO:0000256" key="5">
    <source>
        <dbReference type="SAM" id="Phobius"/>
    </source>
</evidence>
<organism evidence="7 8">
    <name type="scientific">Sulfurimonas crateris</name>
    <dbReference type="NCBI Taxonomy" id="2574727"/>
    <lineage>
        <taxon>Bacteria</taxon>
        <taxon>Pseudomonadati</taxon>
        <taxon>Campylobacterota</taxon>
        <taxon>Epsilonproteobacteria</taxon>
        <taxon>Campylobacterales</taxon>
        <taxon>Sulfurimonadaceae</taxon>
        <taxon>Sulfurimonas</taxon>
    </lineage>
</organism>
<dbReference type="InterPro" id="IPR023408">
    <property type="entry name" value="MscS_beta-dom_sf"/>
</dbReference>
<keyword evidence="3 5" id="KW-1133">Transmembrane helix</keyword>